<dbReference type="GO" id="GO:0005829">
    <property type="term" value="C:cytosol"/>
    <property type="evidence" value="ECO:0007669"/>
    <property type="project" value="TreeGrafter"/>
</dbReference>
<dbReference type="OrthoDB" id="2988699at2"/>
<keyword evidence="4" id="KW-1185">Reference proteome</keyword>
<dbReference type="SUPFAM" id="SSF53167">
    <property type="entry name" value="Purine and uridine phosphorylases"/>
    <property type="match status" value="1"/>
</dbReference>
<dbReference type="GO" id="GO:0019284">
    <property type="term" value="P:L-methionine salvage from S-adenosylmethionine"/>
    <property type="evidence" value="ECO:0007669"/>
    <property type="project" value="TreeGrafter"/>
</dbReference>
<reference evidence="3 4" key="1">
    <citation type="submission" date="2019-02" db="EMBL/GenBank/DDBJ databases">
        <title>Pedobacter sp. RP-3-11 sp. nov., isolated from Arctic soil.</title>
        <authorList>
            <person name="Dahal R.H."/>
        </authorList>
    </citation>
    <scope>NUCLEOTIDE SEQUENCE [LARGE SCALE GENOMIC DNA]</scope>
    <source>
        <strain evidence="3 4">RP-3-11</strain>
    </source>
</reference>
<dbReference type="InterPro" id="IPR035994">
    <property type="entry name" value="Nucleoside_phosphorylase_sf"/>
</dbReference>
<dbReference type="GO" id="GO:0008782">
    <property type="term" value="F:adenosylhomocysteine nucleosidase activity"/>
    <property type="evidence" value="ECO:0007669"/>
    <property type="project" value="TreeGrafter"/>
</dbReference>
<dbReference type="Pfam" id="PF00072">
    <property type="entry name" value="Response_reg"/>
    <property type="match status" value="1"/>
</dbReference>
<dbReference type="AlphaFoldDB" id="A0A4R0P7W0"/>
<organism evidence="3 4">
    <name type="scientific">Pedobacter frigidisoli</name>
    <dbReference type="NCBI Taxonomy" id="2530455"/>
    <lineage>
        <taxon>Bacteria</taxon>
        <taxon>Pseudomonadati</taxon>
        <taxon>Bacteroidota</taxon>
        <taxon>Sphingobacteriia</taxon>
        <taxon>Sphingobacteriales</taxon>
        <taxon>Sphingobacteriaceae</taxon>
        <taxon>Pedobacter</taxon>
    </lineage>
</organism>
<comment type="caution">
    <text evidence="3">The sequence shown here is derived from an EMBL/GenBank/DDBJ whole genome shotgun (WGS) entry which is preliminary data.</text>
</comment>
<dbReference type="EMBL" id="SJSN01000003">
    <property type="protein sequence ID" value="TCD11588.1"/>
    <property type="molecule type" value="Genomic_DNA"/>
</dbReference>
<gene>
    <name evidence="3" type="ORF">EZ449_04830</name>
</gene>
<dbReference type="GO" id="GO:0008930">
    <property type="term" value="F:methylthioadenosine nucleosidase activity"/>
    <property type="evidence" value="ECO:0007669"/>
    <property type="project" value="TreeGrafter"/>
</dbReference>
<feature type="domain" description="Response regulatory" evidence="2">
    <location>
        <begin position="3"/>
        <end position="132"/>
    </location>
</feature>
<evidence type="ECO:0000259" key="2">
    <source>
        <dbReference type="PROSITE" id="PS50110"/>
    </source>
</evidence>
<proteinExistence type="predicted"/>
<dbReference type="PROSITE" id="PS50110">
    <property type="entry name" value="RESPONSE_REGULATORY"/>
    <property type="match status" value="1"/>
</dbReference>
<evidence type="ECO:0000313" key="4">
    <source>
        <dbReference type="Proteomes" id="UP000291485"/>
    </source>
</evidence>
<dbReference type="GO" id="GO:0009116">
    <property type="term" value="P:nucleoside metabolic process"/>
    <property type="evidence" value="ECO:0007669"/>
    <property type="project" value="InterPro"/>
</dbReference>
<name>A0A4R0P7W0_9SPHI</name>
<feature type="modified residue" description="4-aspartylphosphate" evidence="1">
    <location>
        <position position="55"/>
    </location>
</feature>
<dbReference type="Gene3D" id="3.40.50.1580">
    <property type="entry name" value="Nucleoside phosphorylase domain"/>
    <property type="match status" value="1"/>
</dbReference>
<dbReference type="GO" id="GO:0000160">
    <property type="term" value="P:phosphorelay signal transduction system"/>
    <property type="evidence" value="ECO:0007669"/>
    <property type="project" value="InterPro"/>
</dbReference>
<dbReference type="PANTHER" id="PTHR46832:SF1">
    <property type="entry name" value="5'-METHYLTHIOADENOSINE_S-ADENOSYLHOMOCYSTEINE NUCLEOSIDASE"/>
    <property type="match status" value="1"/>
</dbReference>
<dbReference type="Gene3D" id="3.40.50.2300">
    <property type="match status" value="1"/>
</dbReference>
<evidence type="ECO:0000256" key="1">
    <source>
        <dbReference type="PROSITE-ProRule" id="PRU00169"/>
    </source>
</evidence>
<dbReference type="InterPro" id="IPR000845">
    <property type="entry name" value="Nucleoside_phosphorylase_d"/>
</dbReference>
<sequence>MISILIVDDNSLKVADIKRVLFEYPEIKNKIDVVADTNNARRLLEENKYDLLILDLVLPNDFGDTETPENGIDFLNEIKLDPNKKCPFHILGISGKPEYISQYSKDFSKNLWFLIEYQKDIETWKELLRNKIEYLIDSKKEIQVDALKEYDFDIAIITALDKELKKVLSLDWKFKAHPMANDQTGFYIGQFEKGNKTIRIVAACTPQMGMCAASTLSMKLIHHFRPRYIIMSGIAAGIKGEVNLGDIMIAEEIWDASSGKIKGDKEKGNLFLPDPKHKTLNEDIKELLLDIKRNRKYIDKIRENYPSTPPATALNIHIGPMASVPAVIQSNQEIDRIKAQSRKLIGVEMESYGVFYSAAHAQKPKPLAISIKSACDFANEEKEDSVQDYAAYTSASFMYDLVTNELPL</sequence>
<dbReference type="PANTHER" id="PTHR46832">
    <property type="entry name" value="5'-METHYLTHIOADENOSINE/S-ADENOSYLHOMOCYSTEINE NUCLEOSIDASE"/>
    <property type="match status" value="1"/>
</dbReference>
<keyword evidence="1" id="KW-0597">Phosphoprotein</keyword>
<dbReference type="InterPro" id="IPR001789">
    <property type="entry name" value="Sig_transdc_resp-reg_receiver"/>
</dbReference>
<evidence type="ECO:0000313" key="3">
    <source>
        <dbReference type="EMBL" id="TCD11588.1"/>
    </source>
</evidence>
<dbReference type="SMART" id="SM00448">
    <property type="entry name" value="REC"/>
    <property type="match status" value="1"/>
</dbReference>
<dbReference type="Proteomes" id="UP000291485">
    <property type="component" value="Unassembled WGS sequence"/>
</dbReference>
<accession>A0A4R0P7W0</accession>
<dbReference type="SUPFAM" id="SSF52172">
    <property type="entry name" value="CheY-like"/>
    <property type="match status" value="1"/>
</dbReference>
<protein>
    <submittedName>
        <fullName evidence="3">Response regulator</fullName>
    </submittedName>
</protein>
<dbReference type="RefSeq" id="WP_131556838.1">
    <property type="nucleotide sequence ID" value="NZ_SJSN01000003.1"/>
</dbReference>
<dbReference type="Pfam" id="PF01048">
    <property type="entry name" value="PNP_UDP_1"/>
    <property type="match status" value="1"/>
</dbReference>
<dbReference type="InterPro" id="IPR011006">
    <property type="entry name" value="CheY-like_superfamily"/>
</dbReference>